<evidence type="ECO:0000256" key="3">
    <source>
        <dbReference type="ARBA" id="ARBA00022840"/>
    </source>
</evidence>
<dbReference type="InterPro" id="IPR003778">
    <property type="entry name" value="CT_A_B"/>
</dbReference>
<protein>
    <submittedName>
        <fullName evidence="5">5-oxoprolinase subunit PxpC</fullName>
    </submittedName>
</protein>
<evidence type="ECO:0000313" key="6">
    <source>
        <dbReference type="Proteomes" id="UP001500713"/>
    </source>
</evidence>
<evidence type="ECO:0000313" key="5">
    <source>
        <dbReference type="EMBL" id="GAA0479842.1"/>
    </source>
</evidence>
<dbReference type="NCBIfam" id="TIGR00724">
    <property type="entry name" value="urea_amlyse_rel"/>
    <property type="match status" value="1"/>
</dbReference>
<dbReference type="Pfam" id="PF02626">
    <property type="entry name" value="CT_A_B"/>
    <property type="match status" value="1"/>
</dbReference>
<name>A0ABP3KH16_9SPHN</name>
<dbReference type="InterPro" id="IPR029000">
    <property type="entry name" value="Cyclophilin-like_dom_sf"/>
</dbReference>
<dbReference type="Proteomes" id="UP001500713">
    <property type="component" value="Unassembled WGS sequence"/>
</dbReference>
<feature type="domain" description="Carboxyltransferase" evidence="4">
    <location>
        <begin position="24"/>
        <end position="304"/>
    </location>
</feature>
<evidence type="ECO:0000256" key="2">
    <source>
        <dbReference type="ARBA" id="ARBA00022801"/>
    </source>
</evidence>
<sequence>MTLTVVKPGLQTTLQGAPFSGHRHLGMPAAGAADCLSVALANRLVGNPLDATAIEITLDDAKFTVGQANLVALTGAACFLRINGKDRPVHSPIPVTPGDEIHIGPSDKGCRSYLAVAGQIAAQSVLGNQSTYLGAKLGGYEGRTLKTGDKIKINEGSDVKTSGAETPSGLRPIMSKGHIIRITIGPEYSALSHNAQKKLFDKKFTIGARANRMGLALQSTPLEQHDGPQMKSAPVFPGTIQCPPDGEPFLLGPDAQTTGGYPRIAQVIRADRHLIGQLRPGSDVQFVRISPVQATEIYRQKLALLTPWLGAVSLW</sequence>
<keyword evidence="3" id="KW-0067">ATP-binding</keyword>
<keyword evidence="1" id="KW-0547">Nucleotide-binding</keyword>
<keyword evidence="6" id="KW-1185">Reference proteome</keyword>
<dbReference type="Gene3D" id="2.40.100.10">
    <property type="entry name" value="Cyclophilin-like"/>
    <property type="match status" value="1"/>
</dbReference>
<dbReference type="PANTHER" id="PTHR43309:SF3">
    <property type="entry name" value="5-OXOPROLINASE SUBUNIT C"/>
    <property type="match status" value="1"/>
</dbReference>
<comment type="caution">
    <text evidence="5">The sequence shown here is derived from an EMBL/GenBank/DDBJ whole genome shotgun (WGS) entry which is preliminary data.</text>
</comment>
<dbReference type="RefSeq" id="WP_229956858.1">
    <property type="nucleotide sequence ID" value="NZ_BAAAEM010000003.1"/>
</dbReference>
<evidence type="ECO:0000259" key="4">
    <source>
        <dbReference type="SMART" id="SM00797"/>
    </source>
</evidence>
<gene>
    <name evidence="5" type="primary">pxpC</name>
    <name evidence="5" type="ORF">GCM10009096_22250</name>
</gene>
<evidence type="ECO:0000256" key="1">
    <source>
        <dbReference type="ARBA" id="ARBA00022741"/>
    </source>
</evidence>
<organism evidence="5 6">
    <name type="scientific">Parasphingorhabdus litoris</name>
    <dbReference type="NCBI Taxonomy" id="394733"/>
    <lineage>
        <taxon>Bacteria</taxon>
        <taxon>Pseudomonadati</taxon>
        <taxon>Pseudomonadota</taxon>
        <taxon>Alphaproteobacteria</taxon>
        <taxon>Sphingomonadales</taxon>
        <taxon>Sphingomonadaceae</taxon>
        <taxon>Parasphingorhabdus</taxon>
    </lineage>
</organism>
<dbReference type="PANTHER" id="PTHR43309">
    <property type="entry name" value="5-OXOPROLINASE SUBUNIT C"/>
    <property type="match status" value="1"/>
</dbReference>
<dbReference type="SMART" id="SM00797">
    <property type="entry name" value="AHS2"/>
    <property type="match status" value="1"/>
</dbReference>
<dbReference type="SUPFAM" id="SSF50891">
    <property type="entry name" value="Cyclophilin-like"/>
    <property type="match status" value="1"/>
</dbReference>
<accession>A0ABP3KH16</accession>
<dbReference type="InterPro" id="IPR052708">
    <property type="entry name" value="PxpC"/>
</dbReference>
<dbReference type="EMBL" id="BAAAEM010000003">
    <property type="protein sequence ID" value="GAA0479842.1"/>
    <property type="molecule type" value="Genomic_DNA"/>
</dbReference>
<proteinExistence type="predicted"/>
<keyword evidence="2" id="KW-0378">Hydrolase</keyword>
<reference evidence="6" key="1">
    <citation type="journal article" date="2019" name="Int. J. Syst. Evol. Microbiol.">
        <title>The Global Catalogue of Microorganisms (GCM) 10K type strain sequencing project: providing services to taxonomists for standard genome sequencing and annotation.</title>
        <authorList>
            <consortium name="The Broad Institute Genomics Platform"/>
            <consortium name="The Broad Institute Genome Sequencing Center for Infectious Disease"/>
            <person name="Wu L."/>
            <person name="Ma J."/>
        </authorList>
    </citation>
    <scope>NUCLEOTIDE SEQUENCE [LARGE SCALE GENOMIC DNA]</scope>
    <source>
        <strain evidence="6">JCM 14162</strain>
    </source>
</reference>